<name>A0AAD9KPE2_RIDPI</name>
<dbReference type="Proteomes" id="UP001209878">
    <property type="component" value="Unassembled WGS sequence"/>
</dbReference>
<dbReference type="EMBL" id="JAODUO010000740">
    <property type="protein sequence ID" value="KAK2175264.1"/>
    <property type="molecule type" value="Genomic_DNA"/>
</dbReference>
<proteinExistence type="predicted"/>
<protein>
    <submittedName>
        <fullName evidence="1">Uncharacterized protein</fullName>
    </submittedName>
</protein>
<gene>
    <name evidence="1" type="ORF">NP493_741g01034</name>
</gene>
<reference evidence="1" key="1">
    <citation type="journal article" date="2023" name="Mol. Biol. Evol.">
        <title>Third-Generation Sequencing Reveals the Adaptive Role of the Epigenome in Three Deep-Sea Polychaetes.</title>
        <authorList>
            <person name="Perez M."/>
            <person name="Aroh O."/>
            <person name="Sun Y."/>
            <person name="Lan Y."/>
            <person name="Juniper S.K."/>
            <person name="Young C.R."/>
            <person name="Angers B."/>
            <person name="Qian P.Y."/>
        </authorList>
    </citation>
    <scope>NUCLEOTIDE SEQUENCE</scope>
    <source>
        <strain evidence="1">R07B-5</strain>
    </source>
</reference>
<organism evidence="1 2">
    <name type="scientific">Ridgeia piscesae</name>
    <name type="common">Tubeworm</name>
    <dbReference type="NCBI Taxonomy" id="27915"/>
    <lineage>
        <taxon>Eukaryota</taxon>
        <taxon>Metazoa</taxon>
        <taxon>Spiralia</taxon>
        <taxon>Lophotrochozoa</taxon>
        <taxon>Annelida</taxon>
        <taxon>Polychaeta</taxon>
        <taxon>Sedentaria</taxon>
        <taxon>Canalipalpata</taxon>
        <taxon>Sabellida</taxon>
        <taxon>Siboglinidae</taxon>
        <taxon>Ridgeia</taxon>
    </lineage>
</organism>
<evidence type="ECO:0000313" key="1">
    <source>
        <dbReference type="EMBL" id="KAK2175264.1"/>
    </source>
</evidence>
<evidence type="ECO:0000313" key="2">
    <source>
        <dbReference type="Proteomes" id="UP001209878"/>
    </source>
</evidence>
<comment type="caution">
    <text evidence="1">The sequence shown here is derived from an EMBL/GenBank/DDBJ whole genome shotgun (WGS) entry which is preliminary data.</text>
</comment>
<dbReference type="AlphaFoldDB" id="A0AAD9KPE2"/>
<keyword evidence="2" id="KW-1185">Reference proteome</keyword>
<sequence>MCLSYNATELSPFWCDKYPQTALVDCPYHVCVVCNVVFAGDVADLTMKQSWYKIAEENGITTTSRPSYAFGQLVSTSIWKQIYMLIVIHTTTLLRTHMTDCGVDLTVTFAEVPMSCVMAIHPV</sequence>
<accession>A0AAD9KPE2</accession>